<evidence type="ECO:0008006" key="3">
    <source>
        <dbReference type="Google" id="ProtNLM"/>
    </source>
</evidence>
<name>A0A166BTJ6_METOA</name>
<gene>
    <name evidence="1" type="ORF">MBORA_03030</name>
</gene>
<dbReference type="Proteomes" id="UP000077428">
    <property type="component" value="Unassembled WGS sequence"/>
</dbReference>
<protein>
    <recommendedName>
        <fullName evidence="3">Metal-binding protein</fullName>
    </recommendedName>
</protein>
<reference evidence="2" key="1">
    <citation type="journal article" date="2016" name="Genome Announc.">
        <title>Draft Genome Sequences of Methanobrevibacter curvatus DSM11111, Methanobrevibacter cuticularis DSM11139, Methanobrevibacter filiformis DSM11501, and Methanobrevibacter oralis DSM7256.</title>
        <authorList>
            <person name="Poehlein A."/>
            <person name="Seedorf H."/>
        </authorList>
    </citation>
    <scope>NUCLEOTIDE SEQUENCE [LARGE SCALE GENOMIC DNA]</scope>
    <source>
        <strain evidence="2">DSM 7256 / JCM 30027 / ZR</strain>
    </source>
</reference>
<comment type="caution">
    <text evidence="1">The sequence shown here is derived from an EMBL/GenBank/DDBJ whole genome shotgun (WGS) entry which is preliminary data.</text>
</comment>
<evidence type="ECO:0000313" key="2">
    <source>
        <dbReference type="Proteomes" id="UP000077428"/>
    </source>
</evidence>
<sequence>MKGITKLMADVDVNEYFDEYVDIGKFHKLCEECENYELNWSCPPFDFDIEEYWKTYERFKIIAFKVEFDEEELSQTFTPPQLDLVLTRIERIKGRLMNDIYSQEDEDSIGLYLGRCNLCMRCTREFGMPCKMPVKMRYSPESLGANIDRTIEDFFDSKVVYAENGKLPQYMFFVGGILYKKIK</sequence>
<proteinExistence type="predicted"/>
<evidence type="ECO:0000313" key="1">
    <source>
        <dbReference type="EMBL" id="KZX13800.1"/>
    </source>
</evidence>
<dbReference type="InterPro" id="IPR019271">
    <property type="entry name" value="DUF2284_metal-binding"/>
</dbReference>
<keyword evidence="2" id="KW-1185">Reference proteome</keyword>
<dbReference type="RefSeq" id="WP_063720139.1">
    <property type="nucleotide sequence ID" value="NZ_LT985113.1"/>
</dbReference>
<accession>A0A166BTJ6</accession>
<dbReference type="OrthoDB" id="73362at2157"/>
<organism evidence="1 2">
    <name type="scientific">Methanobrevibacter oralis</name>
    <dbReference type="NCBI Taxonomy" id="66851"/>
    <lineage>
        <taxon>Archaea</taxon>
        <taxon>Methanobacteriati</taxon>
        <taxon>Methanobacteriota</taxon>
        <taxon>Methanomada group</taxon>
        <taxon>Methanobacteria</taxon>
        <taxon>Methanobacteriales</taxon>
        <taxon>Methanobacteriaceae</taxon>
        <taxon>Methanobrevibacter</taxon>
    </lineage>
</organism>
<dbReference type="AlphaFoldDB" id="A0A166BTJ6"/>
<dbReference type="PATRIC" id="fig|66851.6.peg.355"/>
<dbReference type="STRING" id="66851.MBORA_03030"/>
<dbReference type="EMBL" id="LWMU01000044">
    <property type="protein sequence ID" value="KZX13800.1"/>
    <property type="molecule type" value="Genomic_DNA"/>
</dbReference>
<dbReference type="Pfam" id="PF10050">
    <property type="entry name" value="DUF2284"/>
    <property type="match status" value="1"/>
</dbReference>